<evidence type="ECO:0000256" key="3">
    <source>
        <dbReference type="SAM" id="Coils"/>
    </source>
</evidence>
<proteinExistence type="inferred from homology"/>
<dbReference type="GO" id="GO:0015679">
    <property type="term" value="P:plasma membrane copper ion transport"/>
    <property type="evidence" value="ECO:0007669"/>
    <property type="project" value="TreeGrafter"/>
</dbReference>
<evidence type="ECO:0000313" key="6">
    <source>
        <dbReference type="Proteomes" id="UP000829925"/>
    </source>
</evidence>
<dbReference type="PANTHER" id="PTHR30097">
    <property type="entry name" value="CATION EFFLUX SYSTEM PROTEIN CUSB"/>
    <property type="match status" value="1"/>
</dbReference>
<sequence length="410" mass="44504">MTSPTGPLSPRTGSWGVRSAYPLLLLCAWLITACNSTPTDSETKETPAAAGVEKPTSPDQLTLTPTQTQAAGIEIGAFDHQEMTTDVPANGLIDVPPQNMASISAVMGGYVQKVNVLPGQFIKRGGTVAVLRHPDYLQLQQNYLQSRARLRFLQQELDRQQVLDAEDVGAKRKLQQAQADYQTEQAALRALAAQVRMLGLSVARLDGGYIAPTVPLTAPVGGFVRAVNINPGQYVGPQDVLVEVVDRSDLHLELKVFEKDIARVKVGQRILFSIPNSSSPDNMAARIFLVGKAFDDNDRTVSVHAHLEPERDDLLPGQYVSARIQTGGRRQRTLPEDAIIQDGEMSYAFVRTATDSAGSSFRRVRVRTGQPQHGAVAVTLLDPVRDTTQLVRSGAYFLQAELTKGQGGDE</sequence>
<dbReference type="Proteomes" id="UP000829925">
    <property type="component" value="Chromosome"/>
</dbReference>
<name>A0A8T9SQA4_9BACT</name>
<organism evidence="5 6">
    <name type="scientific">Hymenobacter aerilatus</name>
    <dbReference type="NCBI Taxonomy" id="2932251"/>
    <lineage>
        <taxon>Bacteria</taxon>
        <taxon>Pseudomonadati</taxon>
        <taxon>Bacteroidota</taxon>
        <taxon>Cytophagia</taxon>
        <taxon>Cytophagales</taxon>
        <taxon>Hymenobacteraceae</taxon>
        <taxon>Hymenobacter</taxon>
    </lineage>
</organism>
<dbReference type="GO" id="GO:0022857">
    <property type="term" value="F:transmembrane transporter activity"/>
    <property type="evidence" value="ECO:0007669"/>
    <property type="project" value="InterPro"/>
</dbReference>
<comment type="similarity">
    <text evidence="1">Belongs to the membrane fusion protein (MFP) (TC 8.A.1) family.</text>
</comment>
<dbReference type="Gene3D" id="2.40.50.100">
    <property type="match status" value="1"/>
</dbReference>
<protein>
    <submittedName>
        <fullName evidence="5">Efflux RND transporter periplasmic adaptor subunit</fullName>
    </submittedName>
</protein>
<feature type="coiled-coil region" evidence="3">
    <location>
        <begin position="136"/>
        <end position="194"/>
    </location>
</feature>
<evidence type="ECO:0000256" key="1">
    <source>
        <dbReference type="ARBA" id="ARBA00009477"/>
    </source>
</evidence>
<keyword evidence="2" id="KW-0813">Transport</keyword>
<dbReference type="GO" id="GO:0060003">
    <property type="term" value="P:copper ion export"/>
    <property type="evidence" value="ECO:0007669"/>
    <property type="project" value="TreeGrafter"/>
</dbReference>
<dbReference type="NCBIfam" id="TIGR01730">
    <property type="entry name" value="RND_mfp"/>
    <property type="match status" value="1"/>
</dbReference>
<evidence type="ECO:0000313" key="5">
    <source>
        <dbReference type="EMBL" id="UOR03897.1"/>
    </source>
</evidence>
<dbReference type="GO" id="GO:0016020">
    <property type="term" value="C:membrane"/>
    <property type="evidence" value="ECO:0007669"/>
    <property type="project" value="InterPro"/>
</dbReference>
<dbReference type="RefSeq" id="WP_245091104.1">
    <property type="nucleotide sequence ID" value="NZ_CP095053.1"/>
</dbReference>
<dbReference type="Gene3D" id="2.40.30.170">
    <property type="match status" value="1"/>
</dbReference>
<dbReference type="Gene3D" id="2.40.420.20">
    <property type="match status" value="1"/>
</dbReference>
<accession>A0A8T9SQA4</accession>
<dbReference type="EMBL" id="CP095053">
    <property type="protein sequence ID" value="UOR03897.1"/>
    <property type="molecule type" value="Genomic_DNA"/>
</dbReference>
<dbReference type="KEGG" id="haei:MUN82_13175"/>
<feature type="compositionally biased region" description="Low complexity" evidence="4">
    <location>
        <begin position="55"/>
        <end position="64"/>
    </location>
</feature>
<keyword evidence="6" id="KW-1185">Reference proteome</keyword>
<dbReference type="GO" id="GO:0030313">
    <property type="term" value="C:cell envelope"/>
    <property type="evidence" value="ECO:0007669"/>
    <property type="project" value="TreeGrafter"/>
</dbReference>
<feature type="region of interest" description="Disordered" evidence="4">
    <location>
        <begin position="37"/>
        <end position="64"/>
    </location>
</feature>
<reference evidence="5 6" key="1">
    <citation type="submission" date="2022-04" db="EMBL/GenBank/DDBJ databases">
        <title>Hymenobacter sp. isolated from the air.</title>
        <authorList>
            <person name="Won M."/>
            <person name="Lee C.-M."/>
            <person name="Woen H.-Y."/>
            <person name="Kwon S.-W."/>
        </authorList>
    </citation>
    <scope>NUCLEOTIDE SEQUENCE [LARGE SCALE GENOMIC DNA]</scope>
    <source>
        <strain evidence="6">5413 J-13</strain>
    </source>
</reference>
<evidence type="ECO:0000256" key="4">
    <source>
        <dbReference type="SAM" id="MobiDB-lite"/>
    </source>
</evidence>
<dbReference type="PANTHER" id="PTHR30097:SF4">
    <property type="entry name" value="SLR6042 PROTEIN"/>
    <property type="match status" value="1"/>
</dbReference>
<dbReference type="InterPro" id="IPR051909">
    <property type="entry name" value="MFP_Cation_Efflux"/>
</dbReference>
<dbReference type="AlphaFoldDB" id="A0A8T9SQA4"/>
<dbReference type="Gene3D" id="1.10.287.470">
    <property type="entry name" value="Helix hairpin bin"/>
    <property type="match status" value="1"/>
</dbReference>
<dbReference type="SUPFAM" id="SSF111369">
    <property type="entry name" value="HlyD-like secretion proteins"/>
    <property type="match status" value="1"/>
</dbReference>
<keyword evidence="3" id="KW-0175">Coiled coil</keyword>
<evidence type="ECO:0000256" key="2">
    <source>
        <dbReference type="ARBA" id="ARBA00022448"/>
    </source>
</evidence>
<gene>
    <name evidence="5" type="ORF">MUN82_13175</name>
</gene>
<dbReference type="InterPro" id="IPR006143">
    <property type="entry name" value="RND_pump_MFP"/>
</dbReference>